<name>B9BUH6_9BURK</name>
<organism evidence="2 3">
    <name type="scientific">Burkholderia multivorans CGD2</name>
    <dbReference type="NCBI Taxonomy" id="513052"/>
    <lineage>
        <taxon>Bacteria</taxon>
        <taxon>Pseudomonadati</taxon>
        <taxon>Pseudomonadota</taxon>
        <taxon>Betaproteobacteria</taxon>
        <taxon>Burkholderiales</taxon>
        <taxon>Burkholderiaceae</taxon>
        <taxon>Burkholderia</taxon>
        <taxon>Burkholderia cepacia complex</taxon>
    </lineage>
</organism>
<feature type="region of interest" description="Disordered" evidence="1">
    <location>
        <begin position="1"/>
        <end position="48"/>
    </location>
</feature>
<sequence>MFVGDECAHDDLRLHGRNCPEPSPARRSASRQGSRTATGRKRARTRSP</sequence>
<feature type="compositionally biased region" description="Basic residues" evidence="1">
    <location>
        <begin position="38"/>
        <end position="48"/>
    </location>
</feature>
<evidence type="ECO:0000256" key="1">
    <source>
        <dbReference type="SAM" id="MobiDB-lite"/>
    </source>
</evidence>
<dbReference type="Proteomes" id="UP000004535">
    <property type="component" value="Unassembled WGS sequence"/>
</dbReference>
<reference evidence="2 3" key="1">
    <citation type="journal article" date="2012" name="J. Bacteriol.">
        <title>Draft Genome Sequence Determination for Cystic Fibrosis and Chronic Granulomatous Disease Burkholderia multivorans Isolates.</title>
        <authorList>
            <person name="Varga J.J."/>
            <person name="Losada L."/>
            <person name="Zelazny A.M."/>
            <person name="Brinkac L."/>
            <person name="Harkins D."/>
            <person name="Radune D."/>
            <person name="Hostetler J."/>
            <person name="Sampaio E.P."/>
            <person name="Ronning C.M."/>
            <person name="Nierman W.C."/>
            <person name="Greenberg D.E."/>
            <person name="Holland S.M."/>
            <person name="Goldberg J.B."/>
        </authorList>
    </citation>
    <scope>NUCLEOTIDE SEQUENCE [LARGE SCALE GENOMIC DNA]</scope>
    <source>
        <strain evidence="2 3">CGD2</strain>
    </source>
</reference>
<accession>B9BUH6</accession>
<evidence type="ECO:0000313" key="2">
    <source>
        <dbReference type="EMBL" id="EEE05473.1"/>
    </source>
</evidence>
<proteinExistence type="predicted"/>
<evidence type="ECO:0000313" key="3">
    <source>
        <dbReference type="Proteomes" id="UP000004535"/>
    </source>
</evidence>
<dbReference type="EMBL" id="ACFC01000009">
    <property type="protein sequence ID" value="EEE05473.1"/>
    <property type="molecule type" value="Genomic_DNA"/>
</dbReference>
<comment type="caution">
    <text evidence="2">The sequence shown here is derived from an EMBL/GenBank/DDBJ whole genome shotgun (WGS) entry which is preliminary data.</text>
</comment>
<feature type="compositionally biased region" description="Basic and acidic residues" evidence="1">
    <location>
        <begin position="1"/>
        <end position="14"/>
    </location>
</feature>
<dbReference type="AlphaFoldDB" id="B9BUH6"/>
<gene>
    <name evidence="2" type="ORF">BURMUCGD2_3716</name>
</gene>
<protein>
    <submittedName>
        <fullName evidence="2">Uncharacterized protein</fullName>
    </submittedName>
</protein>